<evidence type="ECO:0000313" key="3">
    <source>
        <dbReference type="Proteomes" id="UP000634529"/>
    </source>
</evidence>
<dbReference type="EMBL" id="JACYTN010000001">
    <property type="protein sequence ID" value="MBD8496954.1"/>
    <property type="molecule type" value="Genomic_DNA"/>
</dbReference>
<evidence type="ECO:0000256" key="1">
    <source>
        <dbReference type="SAM" id="MobiDB-lite"/>
    </source>
</evidence>
<feature type="compositionally biased region" description="Low complexity" evidence="1">
    <location>
        <begin position="120"/>
        <end position="173"/>
    </location>
</feature>
<dbReference type="RefSeq" id="WP_192023423.1">
    <property type="nucleotide sequence ID" value="NZ_JACYTN010000001.1"/>
</dbReference>
<dbReference type="Gene3D" id="2.60.120.40">
    <property type="match status" value="1"/>
</dbReference>
<dbReference type="PANTHER" id="PTHR24637">
    <property type="entry name" value="COLLAGEN"/>
    <property type="match status" value="1"/>
</dbReference>
<feature type="region of interest" description="Disordered" evidence="1">
    <location>
        <begin position="97"/>
        <end position="173"/>
    </location>
</feature>
<protein>
    <submittedName>
        <fullName evidence="2">Collagen-like protein</fullName>
    </submittedName>
</protein>
<dbReference type="InterPro" id="IPR008983">
    <property type="entry name" value="Tumour_necrosis_fac-like_dom"/>
</dbReference>
<dbReference type="Pfam" id="PF26595">
    <property type="entry name" value="A_ENA"/>
    <property type="match status" value="1"/>
</dbReference>
<comment type="caution">
    <text evidence="2">The sequence shown here is derived from an EMBL/GenBank/DDBJ whole genome shotgun (WGS) entry which is preliminary data.</text>
</comment>
<accession>A0ABR9ATE4</accession>
<keyword evidence="3" id="KW-1185">Reference proteome</keyword>
<dbReference type="InterPro" id="IPR008160">
    <property type="entry name" value="Collagen"/>
</dbReference>
<dbReference type="Pfam" id="PF01391">
    <property type="entry name" value="Collagen"/>
    <property type="match status" value="1"/>
</dbReference>
<proteinExistence type="predicted"/>
<dbReference type="PANTHER" id="PTHR24637:SF422">
    <property type="entry name" value="COLLAGEN IV NC1 DOMAIN-CONTAINING PROTEIN"/>
    <property type="match status" value="1"/>
</dbReference>
<feature type="compositionally biased region" description="Pro residues" evidence="1">
    <location>
        <begin position="104"/>
        <end position="119"/>
    </location>
</feature>
<dbReference type="InterPro" id="IPR058705">
    <property type="entry name" value="A_ENA"/>
</dbReference>
<evidence type="ECO:0000313" key="2">
    <source>
        <dbReference type="EMBL" id="MBD8496954.1"/>
    </source>
</evidence>
<organism evidence="2 3">
    <name type="scientific">Paenibacillus arenosi</name>
    <dbReference type="NCBI Taxonomy" id="2774142"/>
    <lineage>
        <taxon>Bacteria</taxon>
        <taxon>Bacillati</taxon>
        <taxon>Bacillota</taxon>
        <taxon>Bacilli</taxon>
        <taxon>Bacillales</taxon>
        <taxon>Paenibacillaceae</taxon>
        <taxon>Paenibacillus</taxon>
    </lineage>
</organism>
<reference evidence="2 3" key="1">
    <citation type="submission" date="2020-09" db="EMBL/GenBank/DDBJ databases">
        <title>Paenibacillus sp. CAU 1523 isolated from sand of Haeundae Beach.</title>
        <authorList>
            <person name="Kim W."/>
        </authorList>
    </citation>
    <scope>NUCLEOTIDE SEQUENCE [LARGE SCALE GENOMIC DNA]</scope>
    <source>
        <strain evidence="2 3">CAU 1523</strain>
    </source>
</reference>
<sequence>MSQSNIPNITPIISVTRDDAITLLLSSIALEELGLSHILNAEGEKLQYVLGTLPGVTSPPATISDVLTMNESVRNTIRELTKKEYLLDSKLNSILNTPISIGPTGPPGPTGPSGGPPGPTGATGATGATGSTGATGATGAAGTAGATGATGDPGPTGPTGPAGATGAAGAAGATGATGATGPAGATGATGPAGATGATGPAGATGATGVGVTGPTGPTGPLVTANNATVFNPINVAVGANGSVPFSDNGTINGTAISHVAGSTDILLDPNQTYYATWNANANTLAAGQLRAFALFLNGVQIPGTIQSVANTGANSAIQPTITGGAVFNTGAAPNILTLRNVFAAATTIAAPGVTVIKLI</sequence>
<name>A0ABR9ATE4_9BACL</name>
<gene>
    <name evidence="2" type="ORF">IFO66_01430</name>
</gene>
<dbReference type="Proteomes" id="UP000634529">
    <property type="component" value="Unassembled WGS sequence"/>
</dbReference>